<gene>
    <name evidence="1" type="ORF">ASU29_052</name>
</gene>
<name>A0A0S2UP33_9PROT</name>
<organism evidence="1 2">
    <name type="scientific">Candidatus Nasuia deltocephalincola</name>
    <dbReference type="NCBI Taxonomy" id="1160784"/>
    <lineage>
        <taxon>Bacteria</taxon>
        <taxon>Pseudomonadati</taxon>
        <taxon>Pseudomonadota</taxon>
        <taxon>Betaproteobacteria</taxon>
        <taxon>Candidatus Nasuia</taxon>
    </lineage>
</organism>
<dbReference type="AlphaFoldDB" id="A0A0S2UP33"/>
<accession>A0A0S2UP33</accession>
<evidence type="ECO:0000313" key="2">
    <source>
        <dbReference type="Proteomes" id="UP000055684"/>
    </source>
</evidence>
<sequence length="84" mass="10509">MTFNNIHKKIYKKFKIFKIYGILIFKNYHKICLIVNIKNIINLKIYFKKKFLFKYINKYNLLFIKLKSKLKKNIKMDLWFIKLL</sequence>
<proteinExistence type="predicted"/>
<reference evidence="2" key="1">
    <citation type="submission" date="2015-11" db="EMBL/GenBank/DDBJ databases">
        <title>Complete genome sequences of the obligate symbionts Candidatus Sulcia muelleri and Candidatus Nasuia deltocephalinicola from the pestiferous leafhopper, Macrosteles quadripunctulatus (Hemiptera: Cicadellidae).</title>
        <authorList>
            <person name="Bennett G.M."/>
            <person name="Abba S."/>
            <person name="Kube M."/>
            <person name="Marzachi C."/>
        </authorList>
    </citation>
    <scope>NUCLEOTIDE SEQUENCE [LARGE SCALE GENOMIC DNA]</scope>
    <source>
        <strain evidence="2">PUNC</strain>
    </source>
</reference>
<dbReference type="Proteomes" id="UP000055684">
    <property type="component" value="Chromosome"/>
</dbReference>
<evidence type="ECO:0000313" key="1">
    <source>
        <dbReference type="EMBL" id="ALP69978.1"/>
    </source>
</evidence>
<reference evidence="1 2" key="2">
    <citation type="journal article" date="2016" name="Genome Announc.">
        <title>Complete Genome Sequences of the Obligate Symbionts 'Candidatus Sulcia muelleri' and 'Ca. Nasuia deltocephalinicola' from the Pestiferous Leafhopper Macrosteles quadripunctulatus (Hemiptera: Cicadellidae).</title>
        <authorList>
            <person name="Bennett G.M."/>
            <person name="Abba S."/>
            <person name="Kube M."/>
            <person name="Marzachi C."/>
        </authorList>
    </citation>
    <scope>NUCLEOTIDE SEQUENCE [LARGE SCALE GENOMIC DNA]</scope>
    <source>
        <strain evidence="1 2">PUNC</strain>
    </source>
</reference>
<protein>
    <submittedName>
        <fullName evidence="1">Uncharacterized protein</fullName>
    </submittedName>
</protein>
<dbReference type="EMBL" id="CP013211">
    <property type="protein sequence ID" value="ALP69978.1"/>
    <property type="molecule type" value="Genomic_DNA"/>
</dbReference>